<reference evidence="1" key="1">
    <citation type="submission" date="2014-11" db="EMBL/GenBank/DDBJ databases">
        <authorList>
            <person name="Amaro Gonzalez C."/>
        </authorList>
    </citation>
    <scope>NUCLEOTIDE SEQUENCE</scope>
</reference>
<dbReference type="EMBL" id="GBXM01013174">
    <property type="protein sequence ID" value="JAH95403.1"/>
    <property type="molecule type" value="Transcribed_RNA"/>
</dbReference>
<organism evidence="1">
    <name type="scientific">Anguilla anguilla</name>
    <name type="common">European freshwater eel</name>
    <name type="synonym">Muraena anguilla</name>
    <dbReference type="NCBI Taxonomy" id="7936"/>
    <lineage>
        <taxon>Eukaryota</taxon>
        <taxon>Metazoa</taxon>
        <taxon>Chordata</taxon>
        <taxon>Craniata</taxon>
        <taxon>Vertebrata</taxon>
        <taxon>Euteleostomi</taxon>
        <taxon>Actinopterygii</taxon>
        <taxon>Neopterygii</taxon>
        <taxon>Teleostei</taxon>
        <taxon>Anguilliformes</taxon>
        <taxon>Anguillidae</taxon>
        <taxon>Anguilla</taxon>
    </lineage>
</organism>
<dbReference type="AlphaFoldDB" id="A0A0E9X142"/>
<sequence length="129" mass="15410">MTVLKYIFRMRLSSIQSRARSRLEQLERLPQETAEERAVTDMCQCQRSCIKLQKRCLITHFTYLSVPSGFYHQRCIYVPFLSTQSNTNRKKKFYMKAFSCVRKHVCPGFCEMCRLQITSIKLFRFNCQN</sequence>
<protein>
    <submittedName>
        <fullName evidence="1">Uncharacterized protein</fullName>
    </submittedName>
</protein>
<name>A0A0E9X142_ANGAN</name>
<reference evidence="1" key="2">
    <citation type="journal article" date="2015" name="Fish Shellfish Immunol.">
        <title>Early steps in the European eel (Anguilla anguilla)-Vibrio vulnificus interaction in the gills: Role of the RtxA13 toxin.</title>
        <authorList>
            <person name="Callol A."/>
            <person name="Pajuelo D."/>
            <person name="Ebbesson L."/>
            <person name="Teles M."/>
            <person name="MacKenzie S."/>
            <person name="Amaro C."/>
        </authorList>
    </citation>
    <scope>NUCLEOTIDE SEQUENCE</scope>
</reference>
<evidence type="ECO:0000313" key="1">
    <source>
        <dbReference type="EMBL" id="JAH95403.1"/>
    </source>
</evidence>
<proteinExistence type="predicted"/>
<accession>A0A0E9X142</accession>